<evidence type="ECO:0008006" key="3">
    <source>
        <dbReference type="Google" id="ProtNLM"/>
    </source>
</evidence>
<organism evidence="1 2">
    <name type="scientific">Fodinibius salsisoli</name>
    <dbReference type="NCBI Taxonomy" id="2820877"/>
    <lineage>
        <taxon>Bacteria</taxon>
        <taxon>Pseudomonadati</taxon>
        <taxon>Balneolota</taxon>
        <taxon>Balneolia</taxon>
        <taxon>Balneolales</taxon>
        <taxon>Balneolaceae</taxon>
        <taxon>Fodinibius</taxon>
    </lineage>
</organism>
<evidence type="ECO:0000313" key="1">
    <source>
        <dbReference type="EMBL" id="MCW9709026.1"/>
    </source>
</evidence>
<reference evidence="1 2" key="1">
    <citation type="submission" date="2021-03" db="EMBL/GenBank/DDBJ databases">
        <title>Aliifodinibius sp. nov., a new bacterium isolated from saline soil.</title>
        <authorList>
            <person name="Galisteo C."/>
            <person name="De La Haba R."/>
            <person name="Sanchez-Porro C."/>
            <person name="Ventosa A."/>
        </authorList>
    </citation>
    <scope>NUCLEOTIDE SEQUENCE [LARGE SCALE GENOMIC DNA]</scope>
    <source>
        <strain evidence="1 2">1BSP15-2V2</strain>
    </source>
</reference>
<name>A0ABT3PT33_9BACT</name>
<dbReference type="EMBL" id="JAGGJA010000021">
    <property type="protein sequence ID" value="MCW9709026.1"/>
    <property type="molecule type" value="Genomic_DNA"/>
</dbReference>
<protein>
    <recommendedName>
        <fullName evidence="3">HNH endonuclease</fullName>
    </recommendedName>
</protein>
<accession>A0ABT3PT33</accession>
<comment type="caution">
    <text evidence="1">The sequence shown here is derived from an EMBL/GenBank/DDBJ whole genome shotgun (WGS) entry which is preliminary data.</text>
</comment>
<keyword evidence="2" id="KW-1185">Reference proteome</keyword>
<proteinExistence type="predicted"/>
<evidence type="ECO:0000313" key="2">
    <source>
        <dbReference type="Proteomes" id="UP001207918"/>
    </source>
</evidence>
<dbReference type="Proteomes" id="UP001207918">
    <property type="component" value="Unassembled WGS sequence"/>
</dbReference>
<gene>
    <name evidence="1" type="ORF">J6I44_19355</name>
</gene>
<dbReference type="RefSeq" id="WP_265767881.1">
    <property type="nucleotide sequence ID" value="NZ_JAGGJA010000021.1"/>
</dbReference>
<sequence>MGKSPGHIRREKIYDIFSKNLELLKKHPKFDLKGEKTSGYICPLCNKIFDKNGLSKEYDDHLTLEDVPPKTLGGNVRLLTCKICNNEQGSSLDKHLKEQLLTKDFFSGTSNIKRKARFEVDNKWNIGGTIHHTEEGGIKLLAIEGSSHEKHYHRLFKKGDAEMENIRVTIFGEHKKSRARLAKLRIAYLWLISEFGYASLINPYMHVIREQIQNYNDLKYPGFGIADVDFPSKFEGINLITKPESLKSFAVAFTLKTDQRERKFIVLLPGPSDPGLNIYDNLNELGQDGNRINIDLRNLDLQNVLNNPDRVYDYFRYWEEL</sequence>